<dbReference type="KEGG" id="dcb:C3Y92_18175"/>
<sequence length="285" mass="30913">MKSAATPFEFVAACFVVACLALLPSMPRAAHGETLAQWQKTNTDKNIVVKGNRITFYGLDVAFKKSRDPMTPWVVDAVYKGKKILTSAQTTDTFKQTEIAVDFPKHGMATLVLKLFDGGASCCWTHEVFTYDGASISYARVAIGWDGSFSPFAQDGLLETVDHSLNGFSDMAPNDVVIDYYPGSHPAPIRYGVFADGGWRPDKPGEFPKRYEALEAAAKHAAANAAANEEKHLEAATAAYYCLMAGKAKPQCLADLKANLPQGYQPLAGSLLDAIDTSVQKFSFH</sequence>
<reference evidence="2 3" key="1">
    <citation type="submission" date="2018-02" db="EMBL/GenBank/DDBJ databases">
        <title>Genome sequence of Desulfovibrio carbinolicus DSM 3852.</title>
        <authorList>
            <person name="Wilbanks E."/>
            <person name="Skennerton C.T."/>
            <person name="Orphan V.J."/>
        </authorList>
    </citation>
    <scope>NUCLEOTIDE SEQUENCE [LARGE SCALE GENOMIC DNA]</scope>
    <source>
        <strain evidence="2 3">DSM 3852</strain>
    </source>
</reference>
<evidence type="ECO:0000313" key="3">
    <source>
        <dbReference type="Proteomes" id="UP000293296"/>
    </source>
</evidence>
<dbReference type="EMBL" id="CP026538">
    <property type="protein sequence ID" value="QAZ69057.1"/>
    <property type="molecule type" value="Genomic_DNA"/>
</dbReference>
<evidence type="ECO:0000313" key="2">
    <source>
        <dbReference type="EMBL" id="QAZ69057.1"/>
    </source>
</evidence>
<feature type="chain" id="PRO_5020946175" evidence="1">
    <location>
        <begin position="30"/>
        <end position="285"/>
    </location>
</feature>
<dbReference type="RefSeq" id="WP_129355085.1">
    <property type="nucleotide sequence ID" value="NZ_CP026538.1"/>
</dbReference>
<accession>A0A4P6HP57</accession>
<keyword evidence="3" id="KW-1185">Reference proteome</keyword>
<dbReference type="Proteomes" id="UP000293296">
    <property type="component" value="Chromosome"/>
</dbReference>
<proteinExistence type="predicted"/>
<dbReference type="AlphaFoldDB" id="A0A4P6HP57"/>
<evidence type="ECO:0000256" key="1">
    <source>
        <dbReference type="SAM" id="SignalP"/>
    </source>
</evidence>
<protein>
    <submittedName>
        <fullName evidence="2">Uncharacterized protein</fullName>
    </submittedName>
</protein>
<dbReference type="OrthoDB" id="1522627at2"/>
<feature type="signal peptide" evidence="1">
    <location>
        <begin position="1"/>
        <end position="29"/>
    </location>
</feature>
<organism evidence="2 3">
    <name type="scientific">Solidesulfovibrio carbinolicus</name>
    <dbReference type="NCBI Taxonomy" id="296842"/>
    <lineage>
        <taxon>Bacteria</taxon>
        <taxon>Pseudomonadati</taxon>
        <taxon>Thermodesulfobacteriota</taxon>
        <taxon>Desulfovibrionia</taxon>
        <taxon>Desulfovibrionales</taxon>
        <taxon>Desulfovibrionaceae</taxon>
        <taxon>Solidesulfovibrio</taxon>
    </lineage>
</organism>
<name>A0A4P6HP57_9BACT</name>
<gene>
    <name evidence="2" type="ORF">C3Y92_18175</name>
</gene>
<keyword evidence="1" id="KW-0732">Signal</keyword>